<evidence type="ECO:0000256" key="1">
    <source>
        <dbReference type="ARBA" id="ARBA00023015"/>
    </source>
</evidence>
<dbReference type="AlphaFoldDB" id="A0A1I4J2L3"/>
<evidence type="ECO:0000259" key="4">
    <source>
        <dbReference type="PROSITE" id="PS51118"/>
    </source>
</evidence>
<dbReference type="Gene3D" id="1.10.10.10">
    <property type="entry name" value="Winged helix-like DNA-binding domain superfamily/Winged helix DNA-binding domain"/>
    <property type="match status" value="1"/>
</dbReference>
<dbReference type="InterPro" id="IPR036390">
    <property type="entry name" value="WH_DNA-bd_sf"/>
</dbReference>
<dbReference type="SUPFAM" id="SSF46785">
    <property type="entry name" value="Winged helix' DNA-binding domain"/>
    <property type="match status" value="1"/>
</dbReference>
<keyword evidence="1" id="KW-0805">Transcription regulation</keyword>
<dbReference type="PROSITE" id="PS51118">
    <property type="entry name" value="HTH_HXLR"/>
    <property type="match status" value="1"/>
</dbReference>
<gene>
    <name evidence="5" type="ORF">SAMN04487943_102416</name>
</gene>
<dbReference type="Pfam" id="PF01638">
    <property type="entry name" value="HxlR"/>
    <property type="match status" value="1"/>
</dbReference>
<name>A0A1I4J2L3_9BACI</name>
<dbReference type="InterPro" id="IPR036388">
    <property type="entry name" value="WH-like_DNA-bd_sf"/>
</dbReference>
<reference evidence="6" key="1">
    <citation type="submission" date="2016-10" db="EMBL/GenBank/DDBJ databases">
        <authorList>
            <person name="Varghese N."/>
            <person name="Submissions S."/>
        </authorList>
    </citation>
    <scope>NUCLEOTIDE SEQUENCE [LARGE SCALE GENOMIC DNA]</scope>
    <source>
        <strain evidence="6">CGMCC 1.4250</strain>
    </source>
</reference>
<sequence>MCETLRESVKKKLENDDYYCEKELTLSIISGKYKVVILWHLGVEGPHRFSDLERLFDNVSHKTISNQLKELMDDGIVSRKVYPEMPPKVEYSVTELGQTLVPIVEMMYTWGKQRISQLKEEGLIGS</sequence>
<keyword evidence="3" id="KW-0804">Transcription</keyword>
<dbReference type="OrthoDB" id="9791143at2"/>
<evidence type="ECO:0000313" key="6">
    <source>
        <dbReference type="Proteomes" id="UP000198565"/>
    </source>
</evidence>
<dbReference type="PANTHER" id="PTHR33204">
    <property type="entry name" value="TRANSCRIPTIONAL REGULATOR, MARR FAMILY"/>
    <property type="match status" value="1"/>
</dbReference>
<evidence type="ECO:0000256" key="3">
    <source>
        <dbReference type="ARBA" id="ARBA00023163"/>
    </source>
</evidence>
<proteinExistence type="predicted"/>
<dbReference type="EMBL" id="FOTR01000002">
    <property type="protein sequence ID" value="SFL60467.1"/>
    <property type="molecule type" value="Genomic_DNA"/>
</dbReference>
<accession>A0A1I4J2L3</accession>
<feature type="domain" description="HTH hxlR-type" evidence="4">
    <location>
        <begin position="20"/>
        <end position="119"/>
    </location>
</feature>
<dbReference type="GO" id="GO:0003677">
    <property type="term" value="F:DNA binding"/>
    <property type="evidence" value="ECO:0007669"/>
    <property type="project" value="UniProtKB-KW"/>
</dbReference>
<dbReference type="PANTHER" id="PTHR33204:SF38">
    <property type="entry name" value="HTH-TYPE TRANSCRIPTIONAL ACTIVATOR HXLR"/>
    <property type="match status" value="1"/>
</dbReference>
<protein>
    <submittedName>
        <fullName evidence="5">Transcriptional regulator, HxlR family</fullName>
    </submittedName>
</protein>
<evidence type="ECO:0000256" key="2">
    <source>
        <dbReference type="ARBA" id="ARBA00023125"/>
    </source>
</evidence>
<keyword evidence="2" id="KW-0238">DNA-binding</keyword>
<dbReference type="RefSeq" id="WP_091482233.1">
    <property type="nucleotide sequence ID" value="NZ_FOTR01000002.1"/>
</dbReference>
<dbReference type="STRING" id="334253.SAMN04487943_102416"/>
<evidence type="ECO:0000313" key="5">
    <source>
        <dbReference type="EMBL" id="SFL60467.1"/>
    </source>
</evidence>
<keyword evidence="6" id="KW-1185">Reference proteome</keyword>
<organism evidence="5 6">
    <name type="scientific">Gracilibacillus orientalis</name>
    <dbReference type="NCBI Taxonomy" id="334253"/>
    <lineage>
        <taxon>Bacteria</taxon>
        <taxon>Bacillati</taxon>
        <taxon>Bacillota</taxon>
        <taxon>Bacilli</taxon>
        <taxon>Bacillales</taxon>
        <taxon>Bacillaceae</taxon>
        <taxon>Gracilibacillus</taxon>
    </lineage>
</organism>
<dbReference type="Proteomes" id="UP000198565">
    <property type="component" value="Unassembled WGS sequence"/>
</dbReference>
<dbReference type="InterPro" id="IPR002577">
    <property type="entry name" value="HTH_HxlR"/>
</dbReference>